<organism evidence="5 6">
    <name type="scientific">Caballeronia sordidicola</name>
    <name type="common">Burkholderia sordidicola</name>
    <dbReference type="NCBI Taxonomy" id="196367"/>
    <lineage>
        <taxon>Bacteria</taxon>
        <taxon>Pseudomonadati</taxon>
        <taxon>Pseudomonadota</taxon>
        <taxon>Betaproteobacteria</taxon>
        <taxon>Burkholderiales</taxon>
        <taxon>Burkholderiaceae</taxon>
        <taxon>Caballeronia</taxon>
    </lineage>
</organism>
<dbReference type="InterPro" id="IPR001761">
    <property type="entry name" value="Peripla_BP/Lac1_sug-bd_dom"/>
</dbReference>
<dbReference type="PROSITE" id="PS00356">
    <property type="entry name" value="HTH_LACI_1"/>
    <property type="match status" value="1"/>
</dbReference>
<evidence type="ECO:0000259" key="4">
    <source>
        <dbReference type="PROSITE" id="PS50932"/>
    </source>
</evidence>
<dbReference type="InterPro" id="IPR000843">
    <property type="entry name" value="HTH_LacI"/>
</dbReference>
<dbReference type="SUPFAM" id="SSF47413">
    <property type="entry name" value="lambda repressor-like DNA-binding domains"/>
    <property type="match status" value="1"/>
</dbReference>
<dbReference type="SUPFAM" id="SSF53822">
    <property type="entry name" value="Periplasmic binding protein-like I"/>
    <property type="match status" value="1"/>
</dbReference>
<dbReference type="InterPro" id="IPR010982">
    <property type="entry name" value="Lambda_DNA-bd_dom_sf"/>
</dbReference>
<dbReference type="CDD" id="cd01392">
    <property type="entry name" value="HTH_LacI"/>
    <property type="match status" value="1"/>
</dbReference>
<dbReference type="AlphaFoldDB" id="A0A242M9H8"/>
<dbReference type="PROSITE" id="PS50932">
    <property type="entry name" value="HTH_LACI_2"/>
    <property type="match status" value="1"/>
</dbReference>
<evidence type="ECO:0000256" key="1">
    <source>
        <dbReference type="ARBA" id="ARBA00023015"/>
    </source>
</evidence>
<dbReference type="RefSeq" id="WP_086383176.1">
    <property type="nucleotide sequence ID" value="NZ_NBTY01000182.1"/>
</dbReference>
<dbReference type="Gene3D" id="3.40.50.2300">
    <property type="match status" value="2"/>
</dbReference>
<evidence type="ECO:0000256" key="2">
    <source>
        <dbReference type="ARBA" id="ARBA00023125"/>
    </source>
</evidence>
<dbReference type="PANTHER" id="PTHR30146:SF138">
    <property type="entry name" value="TRANSCRIPTIONAL REGULATORY PROTEIN"/>
    <property type="match status" value="1"/>
</dbReference>
<protein>
    <submittedName>
        <fullName evidence="5">Transcriptional regulator, LacI family</fullName>
    </submittedName>
</protein>
<keyword evidence="3" id="KW-0804">Transcription</keyword>
<comment type="caution">
    <text evidence="5">The sequence shown here is derived from an EMBL/GenBank/DDBJ whole genome shotgun (WGS) entry which is preliminary data.</text>
</comment>
<proteinExistence type="predicted"/>
<accession>A0A242M9H8</accession>
<dbReference type="GO" id="GO:0003700">
    <property type="term" value="F:DNA-binding transcription factor activity"/>
    <property type="evidence" value="ECO:0007669"/>
    <property type="project" value="TreeGrafter"/>
</dbReference>
<keyword evidence="2" id="KW-0238">DNA-binding</keyword>
<evidence type="ECO:0000313" key="6">
    <source>
        <dbReference type="Proteomes" id="UP000194546"/>
    </source>
</evidence>
<keyword evidence="1" id="KW-0805">Transcription regulation</keyword>
<dbReference type="SMART" id="SM00354">
    <property type="entry name" value="HTH_LACI"/>
    <property type="match status" value="1"/>
</dbReference>
<dbReference type="InterPro" id="IPR028082">
    <property type="entry name" value="Peripla_BP_I"/>
</dbReference>
<dbReference type="EMBL" id="NBTY01000182">
    <property type="protein sequence ID" value="OTP67957.1"/>
    <property type="molecule type" value="Genomic_DNA"/>
</dbReference>
<dbReference type="Proteomes" id="UP000194546">
    <property type="component" value="Unassembled WGS sequence"/>
</dbReference>
<dbReference type="GO" id="GO:0000976">
    <property type="term" value="F:transcription cis-regulatory region binding"/>
    <property type="evidence" value="ECO:0007669"/>
    <property type="project" value="TreeGrafter"/>
</dbReference>
<dbReference type="Pfam" id="PF00532">
    <property type="entry name" value="Peripla_BP_1"/>
    <property type="match status" value="1"/>
</dbReference>
<sequence length="359" mass="38884">MHSTIRDVAAHSGVSIATVSRALNTPELLNAETLAKVRESIEALDFMPSARGRQLRGVSTRLVGVVVPTLANPVFAESLQGIDEAASASGYRLMLMTTAYDSGRERRAIETLREQRVDGLIATVADAESNPLLDELDRIGLPYVLAHNDTACRAAVSVDNRRAARDGVRALLQRGHKRILMLAGSFAESDRARLRYRGYENAMLDAGLTPYAPLEMDFNAEELPASLLAHLSDPLRRPTALFCSNDRLAMIVIRGLRHAGLLVPGDISVLGFDGIPLGEWLSTALSSVATPNREIGRHAWRHLAKQLGLPDSKAIDEAANEANEPIPFKLPHNVRTGATIASYIEPAARMAALEPENPA</sequence>
<gene>
    <name evidence="5" type="ORF">PAMC26510_29925</name>
</gene>
<evidence type="ECO:0000256" key="3">
    <source>
        <dbReference type="ARBA" id="ARBA00023163"/>
    </source>
</evidence>
<evidence type="ECO:0000313" key="5">
    <source>
        <dbReference type="EMBL" id="OTP67957.1"/>
    </source>
</evidence>
<feature type="domain" description="HTH lacI-type" evidence="4">
    <location>
        <begin position="3"/>
        <end position="57"/>
    </location>
</feature>
<dbReference type="Gene3D" id="1.10.260.40">
    <property type="entry name" value="lambda repressor-like DNA-binding domains"/>
    <property type="match status" value="1"/>
</dbReference>
<name>A0A242M9H8_CABSO</name>
<reference evidence="5 6" key="1">
    <citation type="submission" date="2017-03" db="EMBL/GenBank/DDBJ databases">
        <title>Genome analysis of strain PAMC 26510.</title>
        <authorList>
            <person name="Oh H.-M."/>
            <person name="Yang J.-A."/>
        </authorList>
    </citation>
    <scope>NUCLEOTIDE SEQUENCE [LARGE SCALE GENOMIC DNA]</scope>
    <source>
        <strain evidence="5 6">PAMC 26510</strain>
    </source>
</reference>
<dbReference type="PANTHER" id="PTHR30146">
    <property type="entry name" value="LACI-RELATED TRANSCRIPTIONAL REPRESSOR"/>
    <property type="match status" value="1"/>
</dbReference>
<dbReference type="Pfam" id="PF00356">
    <property type="entry name" value="LacI"/>
    <property type="match status" value="1"/>
</dbReference>